<evidence type="ECO:0000313" key="15">
    <source>
        <dbReference type="Proteomes" id="UP000520291"/>
    </source>
</evidence>
<keyword evidence="14" id="KW-1185">Reference proteome</keyword>
<organism evidence="10 12">
    <name type="scientific">Bacteroides eggerthii</name>
    <dbReference type="NCBI Taxonomy" id="28111"/>
    <lineage>
        <taxon>Bacteria</taxon>
        <taxon>Pseudomonadati</taxon>
        <taxon>Bacteroidota</taxon>
        <taxon>Bacteroidia</taxon>
        <taxon>Bacteroidales</taxon>
        <taxon>Bacteroidaceae</taxon>
        <taxon>Bacteroides</taxon>
    </lineage>
</organism>
<sequence>MIYWQLILVYLKIGMFGFGGGYAMLSLIQHEVVDHYQWLTLQQFTDVVAISQMTPGPIGINSATYVGYSVTQSVWGAIAATIAVCLPSFILVLLISYFFVRCKDNKYIKAAMSGLLPMSVSLIAAAALLLMNKENFIDYRSSLIFAVAFGVTWKWNIHPILLITLSGIAGYILY</sequence>
<comment type="subcellular location">
    <subcellularLocation>
        <location evidence="1">Cell membrane</location>
        <topology evidence="1">Multi-pass membrane protein</topology>
    </subcellularLocation>
</comment>
<keyword evidence="5 7" id="KW-1133">Transmembrane helix</keyword>
<reference evidence="11 13" key="3">
    <citation type="journal article" date="2019" name="Science, e1252229">
        <title>Invertible promoters mediate bacterial phase variation, antibiotic resistance, and host adaptation in the gut.</title>
        <authorList>
            <person name="Jiang X."/>
            <person name="Hall A.B."/>
            <person name="Arthur T.D."/>
            <person name="Plichta D.R."/>
            <person name="Covington C.T."/>
            <person name="Poyet M."/>
            <person name="Crothers J."/>
            <person name="Moses P.L."/>
            <person name="Tolonen A.C."/>
            <person name="Vlamakis H."/>
            <person name="Alm E.J."/>
            <person name="Xavier R.J."/>
        </authorList>
    </citation>
    <scope>NUCLEOTIDE SEQUENCE [LARGE SCALE GENOMIC DNA]</scope>
    <source>
        <strain evidence="11">Bj_0095</strain>
        <strain evidence="13">bj_0095</strain>
    </source>
</reference>
<reference evidence="9 15" key="4">
    <citation type="submission" date="2020-04" db="EMBL/GenBank/DDBJ databases">
        <authorList>
            <person name="Hitch T.C.A."/>
            <person name="Wylensek D."/>
            <person name="Clavel T."/>
        </authorList>
    </citation>
    <scope>NUCLEOTIDE SEQUENCE [LARGE SCALE GENOMIC DNA]</scope>
    <source>
        <strain evidence="9 15">WCA3-601-WT-5E</strain>
    </source>
</reference>
<keyword evidence="6 7" id="KW-0472">Membrane</keyword>
<evidence type="ECO:0000256" key="1">
    <source>
        <dbReference type="ARBA" id="ARBA00004651"/>
    </source>
</evidence>
<dbReference type="Proteomes" id="UP000291917">
    <property type="component" value="Unassembled WGS sequence"/>
</dbReference>
<name>A0A415RXM2_9BACE</name>
<feature type="transmembrane region" description="Helical" evidence="7">
    <location>
        <begin position="143"/>
        <end position="173"/>
    </location>
</feature>
<gene>
    <name evidence="10" type="ORF">DW701_10270</name>
    <name evidence="11" type="ORF">EAJ03_11225</name>
    <name evidence="8" type="ORF">F2Z23_11820</name>
    <name evidence="9" type="ORF">HF841_09875</name>
</gene>
<dbReference type="InterPro" id="IPR003370">
    <property type="entry name" value="Chromate_transpt"/>
</dbReference>
<dbReference type="EMBL" id="JABAGL010000011">
    <property type="protein sequence ID" value="NME86321.1"/>
    <property type="molecule type" value="Genomic_DNA"/>
</dbReference>
<reference evidence="10 12" key="1">
    <citation type="submission" date="2018-08" db="EMBL/GenBank/DDBJ databases">
        <title>A genome reference for cultivated species of the human gut microbiota.</title>
        <authorList>
            <person name="Zou Y."/>
            <person name="Xue W."/>
            <person name="Luo G."/>
        </authorList>
    </citation>
    <scope>NUCLEOTIDE SEQUENCE [LARGE SCALE GENOMIC DNA]</scope>
    <source>
        <strain evidence="10 12">AM26-26AC</strain>
    </source>
</reference>
<dbReference type="EMBL" id="QSLA01000010">
    <property type="protein sequence ID" value="RHF08722.1"/>
    <property type="molecule type" value="Genomic_DNA"/>
</dbReference>
<comment type="similarity">
    <text evidence="2">Belongs to the chromate ion transporter (CHR) (TC 2.A.51) family.</text>
</comment>
<evidence type="ECO:0000256" key="5">
    <source>
        <dbReference type="ARBA" id="ARBA00022989"/>
    </source>
</evidence>
<feature type="transmembrane region" description="Helical" evidence="7">
    <location>
        <begin position="74"/>
        <end position="100"/>
    </location>
</feature>
<comment type="caution">
    <text evidence="10">The sequence shown here is derived from an EMBL/GenBank/DDBJ whole genome shotgun (WGS) entry which is preliminary data.</text>
</comment>
<evidence type="ECO:0000313" key="13">
    <source>
        <dbReference type="Proteomes" id="UP000291917"/>
    </source>
</evidence>
<dbReference type="EMBL" id="VVZX01000016">
    <property type="protein sequence ID" value="KAA5273096.1"/>
    <property type="molecule type" value="Genomic_DNA"/>
</dbReference>
<dbReference type="AlphaFoldDB" id="A0A415RXM2"/>
<dbReference type="InterPro" id="IPR052518">
    <property type="entry name" value="CHR_Transporter"/>
</dbReference>
<feature type="transmembrane region" description="Helical" evidence="7">
    <location>
        <begin position="7"/>
        <end position="28"/>
    </location>
</feature>
<feature type="transmembrane region" description="Helical" evidence="7">
    <location>
        <begin position="112"/>
        <end position="131"/>
    </location>
</feature>
<evidence type="ECO:0000256" key="3">
    <source>
        <dbReference type="ARBA" id="ARBA00022475"/>
    </source>
</evidence>
<evidence type="ECO:0000313" key="14">
    <source>
        <dbReference type="Proteomes" id="UP000335496"/>
    </source>
</evidence>
<dbReference type="OrthoDB" id="9788907at2"/>
<evidence type="ECO:0000313" key="9">
    <source>
        <dbReference type="EMBL" id="NME86321.1"/>
    </source>
</evidence>
<dbReference type="Proteomes" id="UP000283538">
    <property type="component" value="Unassembled WGS sequence"/>
</dbReference>
<dbReference type="PANTHER" id="PTHR43663">
    <property type="entry name" value="CHROMATE TRANSPORT PROTEIN-RELATED"/>
    <property type="match status" value="1"/>
</dbReference>
<evidence type="ECO:0000256" key="6">
    <source>
        <dbReference type="ARBA" id="ARBA00023136"/>
    </source>
</evidence>
<keyword evidence="4 7" id="KW-0812">Transmembrane</keyword>
<evidence type="ECO:0000256" key="7">
    <source>
        <dbReference type="SAM" id="Phobius"/>
    </source>
</evidence>
<dbReference type="Pfam" id="PF02417">
    <property type="entry name" value="Chromate_transp"/>
    <property type="match status" value="1"/>
</dbReference>
<reference evidence="8 14" key="2">
    <citation type="journal article" date="2019" name="Nat. Med.">
        <title>A library of human gut bacterial isolates paired with longitudinal multiomics data enables mechanistic microbiome research.</title>
        <authorList>
            <person name="Poyet M."/>
            <person name="Groussin M."/>
            <person name="Gibbons S.M."/>
            <person name="Avila-Pacheco J."/>
            <person name="Jiang X."/>
            <person name="Kearney S.M."/>
            <person name="Perrotta A.R."/>
            <person name="Berdy B."/>
            <person name="Zhao S."/>
            <person name="Lieberman T.D."/>
            <person name="Swanson P.K."/>
            <person name="Smith M."/>
            <person name="Roesemann S."/>
            <person name="Alexander J.E."/>
            <person name="Rich S.A."/>
            <person name="Livny J."/>
            <person name="Vlamakis H."/>
            <person name="Clish C."/>
            <person name="Bullock K."/>
            <person name="Deik A."/>
            <person name="Scott J."/>
            <person name="Pierce K.A."/>
            <person name="Xavier R.J."/>
            <person name="Alm E.J."/>
        </authorList>
    </citation>
    <scope>NUCLEOTIDE SEQUENCE [LARGE SCALE GENOMIC DNA]</scope>
    <source>
        <strain evidence="8 14">BIOML-A1</strain>
    </source>
</reference>
<evidence type="ECO:0000256" key="4">
    <source>
        <dbReference type="ARBA" id="ARBA00022692"/>
    </source>
</evidence>
<keyword evidence="3" id="KW-1003">Cell membrane</keyword>
<evidence type="ECO:0000313" key="12">
    <source>
        <dbReference type="Proteomes" id="UP000283538"/>
    </source>
</evidence>
<dbReference type="Proteomes" id="UP000335496">
    <property type="component" value="Unassembled WGS sequence"/>
</dbReference>
<dbReference type="EMBL" id="RCXL01000017">
    <property type="protein sequence ID" value="RYT72462.1"/>
    <property type="molecule type" value="Genomic_DNA"/>
</dbReference>
<evidence type="ECO:0000313" key="8">
    <source>
        <dbReference type="EMBL" id="KAA5273096.1"/>
    </source>
</evidence>
<proteinExistence type="inferred from homology"/>
<protein>
    <submittedName>
        <fullName evidence="10">Chromate transporter</fullName>
    </submittedName>
</protein>
<dbReference type="GO" id="GO:0015109">
    <property type="term" value="F:chromate transmembrane transporter activity"/>
    <property type="evidence" value="ECO:0007669"/>
    <property type="project" value="InterPro"/>
</dbReference>
<dbReference type="RefSeq" id="WP_004290841.1">
    <property type="nucleotide sequence ID" value="NZ_CABKNQ010000018.1"/>
</dbReference>
<accession>A0A415RXM2</accession>
<dbReference type="PANTHER" id="PTHR43663:SF1">
    <property type="entry name" value="CHROMATE TRANSPORTER"/>
    <property type="match status" value="1"/>
</dbReference>
<dbReference type="GeneID" id="93071223"/>
<evidence type="ECO:0000313" key="10">
    <source>
        <dbReference type="EMBL" id="RHF08722.1"/>
    </source>
</evidence>
<dbReference type="Proteomes" id="UP000520291">
    <property type="component" value="Unassembled WGS sequence"/>
</dbReference>
<evidence type="ECO:0000313" key="11">
    <source>
        <dbReference type="EMBL" id="RYT72462.1"/>
    </source>
</evidence>
<dbReference type="GO" id="GO:0005886">
    <property type="term" value="C:plasma membrane"/>
    <property type="evidence" value="ECO:0007669"/>
    <property type="project" value="UniProtKB-SubCell"/>
</dbReference>
<evidence type="ECO:0000256" key="2">
    <source>
        <dbReference type="ARBA" id="ARBA00005262"/>
    </source>
</evidence>